<dbReference type="Gene3D" id="3.40.50.10320">
    <property type="entry name" value="LmbE-like"/>
    <property type="match status" value="1"/>
</dbReference>
<evidence type="ECO:0000313" key="2">
    <source>
        <dbReference type="Proteomes" id="UP000609064"/>
    </source>
</evidence>
<gene>
    <name evidence="1" type="ORF">GCM10011514_50730</name>
</gene>
<dbReference type="SUPFAM" id="SSF102588">
    <property type="entry name" value="LmbE-like"/>
    <property type="match status" value="1"/>
</dbReference>
<dbReference type="EMBL" id="BMKK01000016">
    <property type="protein sequence ID" value="GGD80494.1"/>
    <property type="molecule type" value="Genomic_DNA"/>
</dbReference>
<dbReference type="InterPro" id="IPR023842">
    <property type="entry name" value="Bacillithiol_biosynth_BshB1"/>
</dbReference>
<name>A0A916Z7K8_9BACT</name>
<dbReference type="InterPro" id="IPR024078">
    <property type="entry name" value="LmbE-like_dom_sf"/>
</dbReference>
<keyword evidence="2" id="KW-1185">Reference proteome</keyword>
<accession>A0A916Z7K8</accession>
<dbReference type="Pfam" id="PF02585">
    <property type="entry name" value="PIG-L"/>
    <property type="match status" value="1"/>
</dbReference>
<dbReference type="GO" id="GO:0071793">
    <property type="term" value="P:bacillithiol biosynthetic process"/>
    <property type="evidence" value="ECO:0007669"/>
    <property type="project" value="InterPro"/>
</dbReference>
<sequence length="239" mass="26703">MKLDLVVMAAHPDDAEMSCGGTIASAIAQGKKVGIIDFTRGELGTRGTPEIRAAEAAAASKILNISARENLGFRDGFFKNDEEHQMKLIAAIRRYQPDVVLANAIEDRHPDHGKGAALAVDACFYSGLRMIQTFDFDGTSQQAWRPKALYHYIQDRFIKPDLVVDISKYWDSKEASIRAYKSQFYDPNSTEPESYLTSPEFLEFLKARSQEMGHMIGAKFGEGYTKTKMIGINDFFSLI</sequence>
<dbReference type="GO" id="GO:0019213">
    <property type="term" value="F:deacetylase activity"/>
    <property type="evidence" value="ECO:0007669"/>
    <property type="project" value="InterPro"/>
</dbReference>
<dbReference type="NCBIfam" id="TIGR04001">
    <property type="entry name" value="thiol_BshB1"/>
    <property type="match status" value="1"/>
</dbReference>
<dbReference type="GO" id="GO:0016811">
    <property type="term" value="F:hydrolase activity, acting on carbon-nitrogen (but not peptide) bonds, in linear amides"/>
    <property type="evidence" value="ECO:0007669"/>
    <property type="project" value="TreeGrafter"/>
</dbReference>
<reference evidence="1" key="2">
    <citation type="submission" date="2020-09" db="EMBL/GenBank/DDBJ databases">
        <authorList>
            <person name="Sun Q."/>
            <person name="Zhou Y."/>
        </authorList>
    </citation>
    <scope>NUCLEOTIDE SEQUENCE</scope>
    <source>
        <strain evidence="1">CGMCC 1.15958</strain>
    </source>
</reference>
<organism evidence="1 2">
    <name type="scientific">Emticicia aquatilis</name>
    <dbReference type="NCBI Taxonomy" id="1537369"/>
    <lineage>
        <taxon>Bacteria</taxon>
        <taxon>Pseudomonadati</taxon>
        <taxon>Bacteroidota</taxon>
        <taxon>Cytophagia</taxon>
        <taxon>Cytophagales</taxon>
        <taxon>Leadbetterellaceae</taxon>
        <taxon>Emticicia</taxon>
    </lineage>
</organism>
<dbReference type="Proteomes" id="UP000609064">
    <property type="component" value="Unassembled WGS sequence"/>
</dbReference>
<comment type="caution">
    <text evidence="1">The sequence shown here is derived from an EMBL/GenBank/DDBJ whole genome shotgun (WGS) entry which is preliminary data.</text>
</comment>
<dbReference type="InterPro" id="IPR003737">
    <property type="entry name" value="GlcNAc_PI_deacetylase-related"/>
</dbReference>
<dbReference type="PANTHER" id="PTHR12993:SF30">
    <property type="entry name" value="N-ACETYL-ALPHA-D-GLUCOSAMINYL L-MALATE DEACETYLASE 1"/>
    <property type="match status" value="1"/>
</dbReference>
<dbReference type="RefSeq" id="WP_188770815.1">
    <property type="nucleotide sequence ID" value="NZ_BMKK01000016.1"/>
</dbReference>
<proteinExistence type="predicted"/>
<reference evidence="1" key="1">
    <citation type="journal article" date="2014" name="Int. J. Syst. Evol. Microbiol.">
        <title>Complete genome sequence of Corynebacterium casei LMG S-19264T (=DSM 44701T), isolated from a smear-ripened cheese.</title>
        <authorList>
            <consortium name="US DOE Joint Genome Institute (JGI-PGF)"/>
            <person name="Walter F."/>
            <person name="Albersmeier A."/>
            <person name="Kalinowski J."/>
            <person name="Ruckert C."/>
        </authorList>
    </citation>
    <scope>NUCLEOTIDE SEQUENCE</scope>
    <source>
        <strain evidence="1">CGMCC 1.15958</strain>
    </source>
</reference>
<dbReference type="AlphaFoldDB" id="A0A916Z7K8"/>
<protein>
    <submittedName>
        <fullName evidence="1">Bacillithiol biosynthesis deacetylase BshB1</fullName>
    </submittedName>
</protein>
<dbReference type="PANTHER" id="PTHR12993">
    <property type="entry name" value="N-ACETYLGLUCOSAMINYL-PHOSPHATIDYLINOSITOL DE-N-ACETYLASE-RELATED"/>
    <property type="match status" value="1"/>
</dbReference>
<evidence type="ECO:0000313" key="1">
    <source>
        <dbReference type="EMBL" id="GGD80494.1"/>
    </source>
</evidence>